<dbReference type="InterPro" id="IPR000668">
    <property type="entry name" value="Peptidase_C1A_C"/>
</dbReference>
<dbReference type="EMBL" id="KC608991">
    <property type="protein sequence ID" value="AGL80530.1"/>
    <property type="molecule type" value="mRNA"/>
</dbReference>
<organism evidence="6">
    <name type="scientific">Heterodera avenae</name>
    <name type="common">Cereal cyst nematode worm</name>
    <dbReference type="NCBI Taxonomy" id="34510"/>
    <lineage>
        <taxon>Eukaryota</taxon>
        <taxon>Metazoa</taxon>
        <taxon>Ecdysozoa</taxon>
        <taxon>Nematoda</taxon>
        <taxon>Chromadorea</taxon>
        <taxon>Rhabditida</taxon>
        <taxon>Tylenchina</taxon>
        <taxon>Tylenchomorpha</taxon>
        <taxon>Tylenchoidea</taxon>
        <taxon>Heteroderidae</taxon>
        <taxon>Heteroderinae</taxon>
        <taxon>Heterodera</taxon>
    </lineage>
</organism>
<proteinExistence type="evidence at transcript level"/>
<evidence type="ECO:0000256" key="4">
    <source>
        <dbReference type="ARBA" id="ARBA00022807"/>
    </source>
</evidence>
<evidence type="ECO:0000259" key="5">
    <source>
        <dbReference type="SMART" id="SM00645"/>
    </source>
</evidence>
<dbReference type="AlphaFoldDB" id="R4QWE7"/>
<keyword evidence="4" id="KW-0788">Thiol protease</keyword>
<dbReference type="Gene3D" id="3.90.70.10">
    <property type="entry name" value="Cysteine proteinases"/>
    <property type="match status" value="1"/>
</dbReference>
<dbReference type="SUPFAM" id="SSF54001">
    <property type="entry name" value="Cysteine proteinases"/>
    <property type="match status" value="1"/>
</dbReference>
<dbReference type="PANTHER" id="PTHR12411">
    <property type="entry name" value="CYSTEINE PROTEASE FAMILY C1-RELATED"/>
    <property type="match status" value="1"/>
</dbReference>
<evidence type="ECO:0000256" key="1">
    <source>
        <dbReference type="ARBA" id="ARBA00008455"/>
    </source>
</evidence>
<dbReference type="InterPro" id="IPR000169">
    <property type="entry name" value="Pept_cys_AS"/>
</dbReference>
<name>R4QWE7_HETAV</name>
<protein>
    <submittedName>
        <fullName evidence="6">Cathepsin-S</fullName>
    </submittedName>
</protein>
<feature type="non-terminal residue" evidence="6">
    <location>
        <position position="220"/>
    </location>
</feature>
<dbReference type="Pfam" id="PF00112">
    <property type="entry name" value="Peptidase_C1"/>
    <property type="match status" value="1"/>
</dbReference>
<dbReference type="GO" id="GO:0006508">
    <property type="term" value="P:proteolysis"/>
    <property type="evidence" value="ECO:0007669"/>
    <property type="project" value="UniProtKB-KW"/>
</dbReference>
<dbReference type="InterPro" id="IPR013128">
    <property type="entry name" value="Peptidase_C1A"/>
</dbReference>
<evidence type="ECO:0000256" key="2">
    <source>
        <dbReference type="ARBA" id="ARBA00022670"/>
    </source>
</evidence>
<dbReference type="GO" id="GO:0008234">
    <property type="term" value="F:cysteine-type peptidase activity"/>
    <property type="evidence" value="ECO:0007669"/>
    <property type="project" value="UniProtKB-KW"/>
</dbReference>
<accession>R4QWE7</accession>
<evidence type="ECO:0000313" key="6">
    <source>
        <dbReference type="EMBL" id="AGL80530.1"/>
    </source>
</evidence>
<dbReference type="InterPro" id="IPR039417">
    <property type="entry name" value="Peptidase_C1A_papain-like"/>
</dbReference>
<dbReference type="SMART" id="SM00645">
    <property type="entry name" value="Pept_C1"/>
    <property type="match status" value="1"/>
</dbReference>
<evidence type="ECO:0000256" key="3">
    <source>
        <dbReference type="ARBA" id="ARBA00022801"/>
    </source>
</evidence>
<sequence length="220" mass="24139">INCPSVAIPQKLIIKKKSDKMMFTRLSMRSNAPILAISVAVFVTVFALAAANPPAARKMKKMVAPQQNNDNSATNIDHLNNKYFKTRFIEAHNFAFEKGDVSFKVVSNHLINYSPAQYKRIRGLQMRSNGNRRNAVTLQLNNGTTLPEEVDWRQKGAVTEVKNQGECGSCWAFSATGAIEGAMALKNGTNIVNSLSEQNLLDCSSKYGNMGCDGGMMDDA</sequence>
<keyword evidence="3" id="KW-0378">Hydrolase</keyword>
<feature type="non-terminal residue" evidence="6">
    <location>
        <position position="1"/>
    </location>
</feature>
<reference evidence="6" key="1">
    <citation type="submission" date="2013-02" db="EMBL/GenBank/DDBJ databases">
        <authorList>
            <person name="Kumar M."/>
            <person name="Prasad G.N.V."/>
            <person name="Kumar J."/>
            <person name="Rao U."/>
        </authorList>
    </citation>
    <scope>NUCLEOTIDE SEQUENCE</scope>
</reference>
<keyword evidence="2" id="KW-0645">Protease</keyword>
<dbReference type="PROSITE" id="PS00139">
    <property type="entry name" value="THIOL_PROTEASE_CYS"/>
    <property type="match status" value="1"/>
</dbReference>
<comment type="similarity">
    <text evidence="1">Belongs to the peptidase C1 family.</text>
</comment>
<feature type="domain" description="Peptidase C1A papain C-terminal" evidence="5">
    <location>
        <begin position="146"/>
        <end position="220"/>
    </location>
</feature>
<dbReference type="InterPro" id="IPR038765">
    <property type="entry name" value="Papain-like_cys_pep_sf"/>
</dbReference>
<dbReference type="CDD" id="cd02248">
    <property type="entry name" value="Peptidase_C1A"/>
    <property type="match status" value="1"/>
</dbReference>